<dbReference type="Proteomes" id="UP000594638">
    <property type="component" value="Unassembled WGS sequence"/>
</dbReference>
<sequence length="358" mass="38518">MSNNYDSWERLVEAVLDREKLRRIALLDESRESSFNSVSFSGFNFGSTSNTVVDDWNLDIVQSFDHHQEDIMISTSVTPPGNESEADLHQFLEREQMKKFQEVTAQLEALIEPPKRPGSQPSKTTSAFSPAERAKIEALLHKLTARNTEDQISAAGEIRLLTKQNADNCVAIAEAGAIPLLVPLLSTPDSRAQEQAVTALLNLSICEDNKGSIVSSGAVPGIVHVLKKSSMEARENATATLFSLSVIDQNTVTIGASGAIPAPVTLLSEGTQNGKKDAATTLFNLCIYQGNKGKTIRVGVVPTLMLLLTEPQGDIVDEALAILAILVSHLEGKATIGVAEAKPTIPCQVGTRSNKFSI</sequence>
<dbReference type="Gene3D" id="1.25.10.10">
    <property type="entry name" value="Leucine-rich Repeat Variant"/>
    <property type="match status" value="1"/>
</dbReference>
<dbReference type="InterPro" id="IPR016024">
    <property type="entry name" value="ARM-type_fold"/>
</dbReference>
<dbReference type="PROSITE" id="PS50176">
    <property type="entry name" value="ARM_REPEAT"/>
    <property type="match status" value="1"/>
</dbReference>
<evidence type="ECO:0000256" key="2">
    <source>
        <dbReference type="ARBA" id="ARBA00022786"/>
    </source>
</evidence>
<reference evidence="5 6" key="1">
    <citation type="submission" date="2019-12" db="EMBL/GenBank/DDBJ databases">
        <authorList>
            <person name="Alioto T."/>
            <person name="Alioto T."/>
            <person name="Gomez Garrido J."/>
        </authorList>
    </citation>
    <scope>NUCLEOTIDE SEQUENCE [LARGE SCALE GENOMIC DNA]</scope>
</reference>
<keyword evidence="2" id="KW-0833">Ubl conjugation pathway</keyword>
<evidence type="ECO:0000313" key="5">
    <source>
        <dbReference type="EMBL" id="CAA2975649.1"/>
    </source>
</evidence>
<keyword evidence="6" id="KW-1185">Reference proteome</keyword>
<comment type="caution">
    <text evidence="5">The sequence shown here is derived from an EMBL/GenBank/DDBJ whole genome shotgun (WGS) entry which is preliminary data.</text>
</comment>
<proteinExistence type="predicted"/>
<dbReference type="OrthoDB" id="7537227at2759"/>
<dbReference type="InterPro" id="IPR000225">
    <property type="entry name" value="Armadillo"/>
</dbReference>
<dbReference type="Pfam" id="PF25598">
    <property type="entry name" value="ARM_PUB"/>
    <property type="match status" value="1"/>
</dbReference>
<dbReference type="Gramene" id="OE9A106535T1">
    <property type="protein sequence ID" value="OE9A106535C1"/>
    <property type="gene ID" value="OE9A106535"/>
</dbReference>
<feature type="domain" description="U-box" evidence="4">
    <location>
        <begin position="136"/>
        <end position="347"/>
    </location>
</feature>
<keyword evidence="1" id="KW-0677">Repeat</keyword>
<evidence type="ECO:0000313" key="6">
    <source>
        <dbReference type="Proteomes" id="UP000594638"/>
    </source>
</evidence>
<name>A0A8S0RBV8_OLEEU</name>
<evidence type="ECO:0000256" key="3">
    <source>
        <dbReference type="PROSITE-ProRule" id="PRU00259"/>
    </source>
</evidence>
<dbReference type="SUPFAM" id="SSF48371">
    <property type="entry name" value="ARM repeat"/>
    <property type="match status" value="1"/>
</dbReference>
<dbReference type="InterPro" id="IPR058678">
    <property type="entry name" value="ARM_PUB"/>
</dbReference>
<gene>
    <name evidence="5" type="ORF">OLEA9_A106535</name>
</gene>
<protein>
    <submittedName>
        <fullName evidence="5">U-box domain-containing 13-like</fullName>
    </submittedName>
</protein>
<feature type="repeat" description="ARM" evidence="3">
    <location>
        <begin position="176"/>
        <end position="218"/>
    </location>
</feature>
<dbReference type="SMART" id="SM00185">
    <property type="entry name" value="ARM"/>
    <property type="match status" value="4"/>
</dbReference>
<organism evidence="5 6">
    <name type="scientific">Olea europaea subsp. europaea</name>
    <dbReference type="NCBI Taxonomy" id="158383"/>
    <lineage>
        <taxon>Eukaryota</taxon>
        <taxon>Viridiplantae</taxon>
        <taxon>Streptophyta</taxon>
        <taxon>Embryophyta</taxon>
        <taxon>Tracheophyta</taxon>
        <taxon>Spermatophyta</taxon>
        <taxon>Magnoliopsida</taxon>
        <taxon>eudicotyledons</taxon>
        <taxon>Gunneridae</taxon>
        <taxon>Pentapetalae</taxon>
        <taxon>asterids</taxon>
        <taxon>lamiids</taxon>
        <taxon>Lamiales</taxon>
        <taxon>Oleaceae</taxon>
        <taxon>Oleeae</taxon>
        <taxon>Olea</taxon>
    </lineage>
</organism>
<accession>A0A8S0RBV8</accession>
<dbReference type="EMBL" id="CACTIH010002292">
    <property type="protein sequence ID" value="CAA2975649.1"/>
    <property type="molecule type" value="Genomic_DNA"/>
</dbReference>
<dbReference type="PANTHER" id="PTHR23315">
    <property type="entry name" value="U BOX DOMAIN-CONTAINING"/>
    <property type="match status" value="1"/>
</dbReference>
<dbReference type="InterPro" id="IPR011989">
    <property type="entry name" value="ARM-like"/>
</dbReference>
<dbReference type="AlphaFoldDB" id="A0A8S0RBV8"/>
<dbReference type="PANTHER" id="PTHR23315:SF275">
    <property type="entry name" value="U-BOX DOMAIN-CONTAINING PROTEIN 13"/>
    <property type="match status" value="1"/>
</dbReference>
<evidence type="ECO:0000259" key="4">
    <source>
        <dbReference type="Pfam" id="PF25598"/>
    </source>
</evidence>
<evidence type="ECO:0000256" key="1">
    <source>
        <dbReference type="ARBA" id="ARBA00022737"/>
    </source>
</evidence>